<keyword evidence="2" id="KW-1185">Reference proteome</keyword>
<evidence type="ECO:0000313" key="1">
    <source>
        <dbReference type="EMBL" id="SLJ86124.1"/>
    </source>
</evidence>
<name>A0A1U6GRL2_9SPHN</name>
<organism evidence="1 2">
    <name type="scientific">Novosphingobium mathurense</name>
    <dbReference type="NCBI Taxonomy" id="428990"/>
    <lineage>
        <taxon>Bacteria</taxon>
        <taxon>Pseudomonadati</taxon>
        <taxon>Pseudomonadota</taxon>
        <taxon>Alphaproteobacteria</taxon>
        <taxon>Sphingomonadales</taxon>
        <taxon>Sphingomonadaceae</taxon>
        <taxon>Novosphingobium</taxon>
    </lineage>
</organism>
<dbReference type="PANTHER" id="PTHR36922:SF1">
    <property type="entry name" value="DUF1993 DOMAIN-CONTAINING PROTEIN"/>
    <property type="match status" value="1"/>
</dbReference>
<dbReference type="Proteomes" id="UP000190989">
    <property type="component" value="Unassembled WGS sequence"/>
</dbReference>
<dbReference type="EMBL" id="FVZE01000001">
    <property type="protein sequence ID" value="SLJ86124.1"/>
    <property type="molecule type" value="Genomic_DNA"/>
</dbReference>
<dbReference type="RefSeq" id="WP_054945243.1">
    <property type="nucleotide sequence ID" value="NZ_FVZE01000001.1"/>
</dbReference>
<dbReference type="AlphaFoldDB" id="A0A1U6GRL2"/>
<dbReference type="PANTHER" id="PTHR36922">
    <property type="entry name" value="BLL2446 PROTEIN"/>
    <property type="match status" value="1"/>
</dbReference>
<dbReference type="Pfam" id="PF09351">
    <property type="entry name" value="DUF1993"/>
    <property type="match status" value="1"/>
</dbReference>
<reference evidence="2" key="1">
    <citation type="submission" date="2017-02" db="EMBL/GenBank/DDBJ databases">
        <authorList>
            <person name="Varghese N."/>
            <person name="Submissions S."/>
        </authorList>
    </citation>
    <scope>NUCLEOTIDE SEQUENCE [LARGE SCALE GENOMIC DNA]</scope>
    <source>
        <strain evidence="2">SM117</strain>
    </source>
</reference>
<sequence>MSVSLDDAYVKTCLQILRALAGQLEKAEAHCEASGIPAETLTEARLAPDMWPFAKQVFEAGHHSARAIEGVREGLFGPELDPVPSDFATLREEVARSIATLEGVEPGELDAIAERDMRFEFKSYRMDFTVADFLLSFSLPNFFFHATTAYDLLRSQGVAIGKGDFLGKTRRKA</sequence>
<dbReference type="Gene3D" id="1.20.120.450">
    <property type="entry name" value="dinb family like domain"/>
    <property type="match status" value="1"/>
</dbReference>
<dbReference type="STRING" id="428990.SAMN06295987_10186"/>
<dbReference type="SUPFAM" id="SSF109854">
    <property type="entry name" value="DinB/YfiT-like putative metalloenzymes"/>
    <property type="match status" value="1"/>
</dbReference>
<gene>
    <name evidence="1" type="ORF">SAMN06295987_10186</name>
</gene>
<evidence type="ECO:0008006" key="3">
    <source>
        <dbReference type="Google" id="ProtNLM"/>
    </source>
</evidence>
<dbReference type="InterPro" id="IPR018531">
    <property type="entry name" value="DUF1993"/>
</dbReference>
<protein>
    <recommendedName>
        <fullName evidence="3">DUF1993 domain-containing protein</fullName>
    </recommendedName>
</protein>
<dbReference type="InterPro" id="IPR034660">
    <property type="entry name" value="DinB/YfiT-like"/>
</dbReference>
<accession>A0A1U6GRL2</accession>
<evidence type="ECO:0000313" key="2">
    <source>
        <dbReference type="Proteomes" id="UP000190989"/>
    </source>
</evidence>
<proteinExistence type="predicted"/>